<sequence length="26" mass="3064">MLSLLVIFPIYYYLCTRPVALVFLKS</sequence>
<keyword evidence="3" id="KW-1185">Reference proteome</keyword>
<evidence type="ECO:0000313" key="3">
    <source>
        <dbReference type="Proteomes" id="UP001164929"/>
    </source>
</evidence>
<reference evidence="2" key="1">
    <citation type="journal article" date="2023" name="Mol. Ecol. Resour.">
        <title>Chromosome-level genome assembly of a triploid poplar Populus alba 'Berolinensis'.</title>
        <authorList>
            <person name="Chen S."/>
            <person name="Yu Y."/>
            <person name="Wang X."/>
            <person name="Wang S."/>
            <person name="Zhang T."/>
            <person name="Zhou Y."/>
            <person name="He R."/>
            <person name="Meng N."/>
            <person name="Wang Y."/>
            <person name="Liu W."/>
            <person name="Liu Z."/>
            <person name="Liu J."/>
            <person name="Guo Q."/>
            <person name="Huang H."/>
            <person name="Sederoff R.R."/>
            <person name="Wang G."/>
            <person name="Qu G."/>
            <person name="Chen S."/>
        </authorList>
    </citation>
    <scope>NUCLEOTIDE SEQUENCE</scope>
    <source>
        <strain evidence="2">SC-2020</strain>
    </source>
</reference>
<dbReference type="Proteomes" id="UP001164929">
    <property type="component" value="Chromosome 5"/>
</dbReference>
<keyword evidence="1" id="KW-0812">Transmembrane</keyword>
<keyword evidence="1" id="KW-1133">Transmembrane helix</keyword>
<gene>
    <name evidence="2" type="ORF">NC653_013956</name>
</gene>
<keyword evidence="1" id="KW-0472">Membrane</keyword>
<proteinExistence type="predicted"/>
<organism evidence="2 3">
    <name type="scientific">Populus alba x Populus x berolinensis</name>
    <dbReference type="NCBI Taxonomy" id="444605"/>
    <lineage>
        <taxon>Eukaryota</taxon>
        <taxon>Viridiplantae</taxon>
        <taxon>Streptophyta</taxon>
        <taxon>Embryophyta</taxon>
        <taxon>Tracheophyta</taxon>
        <taxon>Spermatophyta</taxon>
        <taxon>Magnoliopsida</taxon>
        <taxon>eudicotyledons</taxon>
        <taxon>Gunneridae</taxon>
        <taxon>Pentapetalae</taxon>
        <taxon>rosids</taxon>
        <taxon>fabids</taxon>
        <taxon>Malpighiales</taxon>
        <taxon>Salicaceae</taxon>
        <taxon>Saliceae</taxon>
        <taxon>Populus</taxon>
    </lineage>
</organism>
<accession>A0AAD6QVX6</accession>
<evidence type="ECO:0000313" key="2">
    <source>
        <dbReference type="EMBL" id="KAJ6997543.1"/>
    </source>
</evidence>
<protein>
    <submittedName>
        <fullName evidence="2">Uncharacterized protein</fullName>
    </submittedName>
</protein>
<feature type="transmembrane region" description="Helical" evidence="1">
    <location>
        <begin position="6"/>
        <end position="24"/>
    </location>
</feature>
<comment type="caution">
    <text evidence="2">The sequence shown here is derived from an EMBL/GenBank/DDBJ whole genome shotgun (WGS) entry which is preliminary data.</text>
</comment>
<evidence type="ECO:0000256" key="1">
    <source>
        <dbReference type="SAM" id="Phobius"/>
    </source>
</evidence>
<dbReference type="EMBL" id="JAQIZT010000005">
    <property type="protein sequence ID" value="KAJ6997543.1"/>
    <property type="molecule type" value="Genomic_DNA"/>
</dbReference>
<name>A0AAD6QVX6_9ROSI</name>
<dbReference type="AlphaFoldDB" id="A0AAD6QVX6"/>